<dbReference type="Gene3D" id="3.40.190.10">
    <property type="entry name" value="Periplasmic binding protein-like II"/>
    <property type="match status" value="1"/>
</dbReference>
<keyword evidence="7" id="KW-1185">Reference proteome</keyword>
<organism evidence="6 7">
    <name type="scientific">Streptomyces johnsoniae</name>
    <dbReference type="NCBI Taxonomy" id="3075532"/>
    <lineage>
        <taxon>Bacteria</taxon>
        <taxon>Bacillati</taxon>
        <taxon>Actinomycetota</taxon>
        <taxon>Actinomycetes</taxon>
        <taxon>Kitasatosporales</taxon>
        <taxon>Streptomycetaceae</taxon>
        <taxon>Streptomyces</taxon>
    </lineage>
</organism>
<gene>
    <name evidence="6" type="ORF">RM779_07340</name>
</gene>
<protein>
    <submittedName>
        <fullName evidence="6">ABC transporter substrate-binding protein</fullName>
    </submittedName>
</protein>
<evidence type="ECO:0000256" key="1">
    <source>
        <dbReference type="ARBA" id="ARBA00005695"/>
    </source>
</evidence>
<dbReference type="Pfam" id="PF00496">
    <property type="entry name" value="SBP_bac_5"/>
    <property type="match status" value="1"/>
</dbReference>
<evidence type="ECO:0000256" key="2">
    <source>
        <dbReference type="ARBA" id="ARBA00022448"/>
    </source>
</evidence>
<sequence>MDRDVKWRRVRTATVGFAVSGLLAAGCGGSGDSDGDGGGGESDTLVIFSGAGDFQANFNPYSPTKLEGAGTIYESLFFLNTARQEDPVPLLGTEYTWNEDGTELSISLREGVTWTDGEDFTADDVKFTFDMLRENPAINSVGFDGETTVVDPAHVTVAFDEPAFMDAANLLGKIWIVPEHIWSGVEDPSTDTMAEPVGTGPFTLGEFRAQTFTMTANPDYWDGEPAVQTIRSRALSGNQAGADSLTAGQIDWLSSPVPNLDNVEQAYPGYSATIANTYPIVLGTCSSVELGCEGPQTDPAVRQAIYYAMNRDQLNQLAYQGVAAPISPGFGLPDRDYVSGGLENGTAPMEPDIARATQILEEAGWERDGDGIYAKDGEQLELGVRVVSGWTDYITTVNTIAEQLQEAGIALTPQQSSWNEWSDARGRGDYQLIIDSLTPGPTADPYWLYANFFSGANAVPVGETANINWGRYGNPDVDAAIDELRLINPDDAAAREPHFDTIQTTLEQDMPYIPVLLNSTVSIWNTDRFTGWPTEDDLYAFPAIWSSPDSAQVFKNIRPAGGE</sequence>
<dbReference type="Gene3D" id="3.10.105.10">
    <property type="entry name" value="Dipeptide-binding Protein, Domain 3"/>
    <property type="match status" value="1"/>
</dbReference>
<feature type="signal peptide" evidence="4">
    <location>
        <begin position="1"/>
        <end position="24"/>
    </location>
</feature>
<comment type="similarity">
    <text evidence="1">Belongs to the bacterial solute-binding protein 5 family.</text>
</comment>
<dbReference type="PANTHER" id="PTHR30290:SF9">
    <property type="entry name" value="OLIGOPEPTIDE-BINDING PROTEIN APPA"/>
    <property type="match status" value="1"/>
</dbReference>
<evidence type="ECO:0000313" key="7">
    <source>
        <dbReference type="Proteomes" id="UP001183615"/>
    </source>
</evidence>
<comment type="caution">
    <text evidence="6">The sequence shown here is derived from an EMBL/GenBank/DDBJ whole genome shotgun (WGS) entry which is preliminary data.</text>
</comment>
<dbReference type="PROSITE" id="PS51257">
    <property type="entry name" value="PROKAR_LIPOPROTEIN"/>
    <property type="match status" value="1"/>
</dbReference>
<dbReference type="InterPro" id="IPR000914">
    <property type="entry name" value="SBP_5_dom"/>
</dbReference>
<evidence type="ECO:0000256" key="3">
    <source>
        <dbReference type="ARBA" id="ARBA00022729"/>
    </source>
</evidence>
<proteinExistence type="inferred from homology"/>
<dbReference type="PIRSF" id="PIRSF002741">
    <property type="entry name" value="MppA"/>
    <property type="match status" value="1"/>
</dbReference>
<dbReference type="CDD" id="cd08509">
    <property type="entry name" value="PBP2_TmCBP_oligosaccharides_like"/>
    <property type="match status" value="1"/>
</dbReference>
<evidence type="ECO:0000259" key="5">
    <source>
        <dbReference type="Pfam" id="PF00496"/>
    </source>
</evidence>
<evidence type="ECO:0000256" key="4">
    <source>
        <dbReference type="SAM" id="SignalP"/>
    </source>
</evidence>
<dbReference type="Gene3D" id="3.90.76.10">
    <property type="entry name" value="Dipeptide-binding Protein, Domain 1"/>
    <property type="match status" value="1"/>
</dbReference>
<evidence type="ECO:0000313" key="6">
    <source>
        <dbReference type="EMBL" id="MDT0442410.1"/>
    </source>
</evidence>
<feature type="domain" description="Solute-binding protein family 5" evidence="5">
    <location>
        <begin position="87"/>
        <end position="457"/>
    </location>
</feature>
<dbReference type="PANTHER" id="PTHR30290">
    <property type="entry name" value="PERIPLASMIC BINDING COMPONENT OF ABC TRANSPORTER"/>
    <property type="match status" value="1"/>
</dbReference>
<dbReference type="InterPro" id="IPR030678">
    <property type="entry name" value="Peptide/Ni-bd"/>
</dbReference>
<dbReference type="InterPro" id="IPR039424">
    <property type="entry name" value="SBP_5"/>
</dbReference>
<keyword evidence="3 4" id="KW-0732">Signal</keyword>
<dbReference type="EMBL" id="JAVREV010000003">
    <property type="protein sequence ID" value="MDT0442410.1"/>
    <property type="molecule type" value="Genomic_DNA"/>
</dbReference>
<dbReference type="Proteomes" id="UP001183615">
    <property type="component" value="Unassembled WGS sequence"/>
</dbReference>
<dbReference type="RefSeq" id="WP_311616842.1">
    <property type="nucleotide sequence ID" value="NZ_JAVREV010000003.1"/>
</dbReference>
<accession>A0ABU2S462</accession>
<reference evidence="7" key="1">
    <citation type="submission" date="2023-07" db="EMBL/GenBank/DDBJ databases">
        <title>30 novel species of actinomycetes from the DSMZ collection.</title>
        <authorList>
            <person name="Nouioui I."/>
        </authorList>
    </citation>
    <scope>NUCLEOTIDE SEQUENCE [LARGE SCALE GENOMIC DNA]</scope>
    <source>
        <strain evidence="7">DSM 41886</strain>
    </source>
</reference>
<dbReference type="SUPFAM" id="SSF53850">
    <property type="entry name" value="Periplasmic binding protein-like II"/>
    <property type="match status" value="1"/>
</dbReference>
<feature type="chain" id="PRO_5047179485" evidence="4">
    <location>
        <begin position="25"/>
        <end position="563"/>
    </location>
</feature>
<keyword evidence="2" id="KW-0813">Transport</keyword>
<name>A0ABU2S462_9ACTN</name>